<feature type="domain" description="FAD/NAD(P)-binding" evidence="6">
    <location>
        <begin position="4"/>
        <end position="296"/>
    </location>
</feature>
<dbReference type="EMBL" id="MK072281">
    <property type="protein sequence ID" value="AYV81524.1"/>
    <property type="molecule type" value="Genomic_DNA"/>
</dbReference>
<evidence type="ECO:0000256" key="5">
    <source>
        <dbReference type="ARBA" id="ARBA00023284"/>
    </source>
</evidence>
<dbReference type="PRINTS" id="PR00469">
    <property type="entry name" value="PNDRDTASEII"/>
</dbReference>
<evidence type="ECO:0000256" key="3">
    <source>
        <dbReference type="ARBA" id="ARBA00023002"/>
    </source>
</evidence>
<dbReference type="InterPro" id="IPR036188">
    <property type="entry name" value="FAD/NAD-bd_sf"/>
</dbReference>
<dbReference type="GO" id="GO:0019430">
    <property type="term" value="P:removal of superoxide radicals"/>
    <property type="evidence" value="ECO:0007669"/>
    <property type="project" value="InterPro"/>
</dbReference>
<evidence type="ECO:0000256" key="1">
    <source>
        <dbReference type="ARBA" id="ARBA00022630"/>
    </source>
</evidence>
<dbReference type="Pfam" id="PF07992">
    <property type="entry name" value="Pyr_redox_2"/>
    <property type="match status" value="1"/>
</dbReference>
<dbReference type="SUPFAM" id="SSF51905">
    <property type="entry name" value="FAD/NAD(P)-binding domain"/>
    <property type="match status" value="1"/>
</dbReference>
<dbReference type="NCBIfam" id="TIGR01292">
    <property type="entry name" value="TRX_reduct"/>
    <property type="match status" value="1"/>
</dbReference>
<dbReference type="PRINTS" id="PR00368">
    <property type="entry name" value="FADPNR"/>
</dbReference>
<evidence type="ECO:0000256" key="4">
    <source>
        <dbReference type="ARBA" id="ARBA00023157"/>
    </source>
</evidence>
<keyword evidence="1" id="KW-0285">Flavoprotein</keyword>
<gene>
    <name evidence="7" type="ORF">Harvfovirus39_3</name>
</gene>
<proteinExistence type="predicted"/>
<evidence type="ECO:0000313" key="7">
    <source>
        <dbReference type="EMBL" id="AYV81524.1"/>
    </source>
</evidence>
<sequence length="310" mass="33372">MEIFDVVVIGGGCAGYTAGIYAGRANLKVVILEGENSGGQLAKTSDVENFPGFEDAINGGELMNRMRAQAVKWAKNILENSAVRIEKANVFEIFLDNGEKLRSRAVIIATGASVRRLDVPGEKEFWLNGISGCAVCDGPLPVFYNKVLAVIGGGDSAMEEALYLTKFARELVIIHRSSNFRASKIMLERAKLNPKIRFLTDTHVKEIIGTDMIEKLRLVSGGVESELEVGGMFYGIGHIPNTAFLRVEGSVGASVKVDSEGYIVVNGSETSVPGIFSAGDVHDKKYRQAVTAAASGCMAAIDTERYLETL</sequence>
<evidence type="ECO:0000259" key="6">
    <source>
        <dbReference type="Pfam" id="PF07992"/>
    </source>
</evidence>
<dbReference type="InterPro" id="IPR023753">
    <property type="entry name" value="FAD/NAD-binding_dom"/>
</dbReference>
<protein>
    <submittedName>
        <fullName evidence="7">NADPH-dependent thioredoxin reductase</fullName>
    </submittedName>
</protein>
<keyword evidence="2" id="KW-0274">FAD</keyword>
<keyword evidence="5" id="KW-0676">Redox-active center</keyword>
<dbReference type="InterPro" id="IPR008255">
    <property type="entry name" value="Pyr_nucl-diS_OxRdtase_2_AS"/>
</dbReference>
<name>A0A3G5A4V5_9VIRU</name>
<dbReference type="InterPro" id="IPR050097">
    <property type="entry name" value="Ferredoxin-NADP_redctase_2"/>
</dbReference>
<accession>A0A3G5A4V5</accession>
<dbReference type="GO" id="GO:0004791">
    <property type="term" value="F:thioredoxin-disulfide reductase (NADPH) activity"/>
    <property type="evidence" value="ECO:0007669"/>
    <property type="project" value="InterPro"/>
</dbReference>
<dbReference type="PROSITE" id="PS00573">
    <property type="entry name" value="PYRIDINE_REDOX_2"/>
    <property type="match status" value="1"/>
</dbReference>
<keyword evidence="4" id="KW-1015">Disulfide bond</keyword>
<dbReference type="InterPro" id="IPR005982">
    <property type="entry name" value="Thioredox_Rdtase"/>
</dbReference>
<organism evidence="7">
    <name type="scientific">Harvfovirus sp</name>
    <dbReference type="NCBI Taxonomy" id="2487768"/>
    <lineage>
        <taxon>Viruses</taxon>
        <taxon>Varidnaviria</taxon>
        <taxon>Bamfordvirae</taxon>
        <taxon>Nucleocytoviricota</taxon>
        <taxon>Megaviricetes</taxon>
        <taxon>Imitervirales</taxon>
        <taxon>Mimiviridae</taxon>
        <taxon>Klosneuvirinae</taxon>
    </lineage>
</organism>
<dbReference type="PANTHER" id="PTHR48105">
    <property type="entry name" value="THIOREDOXIN REDUCTASE 1-RELATED-RELATED"/>
    <property type="match status" value="1"/>
</dbReference>
<keyword evidence="3" id="KW-0560">Oxidoreductase</keyword>
<dbReference type="Gene3D" id="3.50.50.60">
    <property type="entry name" value="FAD/NAD(P)-binding domain"/>
    <property type="match status" value="2"/>
</dbReference>
<reference evidence="7" key="1">
    <citation type="submission" date="2018-10" db="EMBL/GenBank/DDBJ databases">
        <title>Hidden diversity of soil giant viruses.</title>
        <authorList>
            <person name="Schulz F."/>
            <person name="Alteio L."/>
            <person name="Goudeau D."/>
            <person name="Ryan E.M."/>
            <person name="Malmstrom R.R."/>
            <person name="Blanchard J."/>
            <person name="Woyke T."/>
        </authorList>
    </citation>
    <scope>NUCLEOTIDE SEQUENCE</scope>
    <source>
        <strain evidence="7">HAV1</strain>
    </source>
</reference>
<evidence type="ECO:0000256" key="2">
    <source>
        <dbReference type="ARBA" id="ARBA00022827"/>
    </source>
</evidence>